<dbReference type="PANTHER" id="PTHR10039">
    <property type="entry name" value="AMELOGENIN"/>
    <property type="match status" value="1"/>
</dbReference>
<evidence type="ECO:0000313" key="5">
    <source>
        <dbReference type="Proteomes" id="UP001375240"/>
    </source>
</evidence>
<keyword evidence="1" id="KW-0677">Repeat</keyword>
<feature type="region of interest" description="Disordered" evidence="2">
    <location>
        <begin position="1"/>
        <end position="22"/>
    </location>
</feature>
<feature type="domain" description="Nephrocystin 3-like N-terminal" evidence="3">
    <location>
        <begin position="39"/>
        <end position="170"/>
    </location>
</feature>
<keyword evidence="5" id="KW-1185">Reference proteome</keyword>
<dbReference type="AlphaFoldDB" id="A0AAV9VC15"/>
<accession>A0AAV9VC15</accession>
<sequence>MMSIHKELESPHHDIYNDSNPTHGDAAKGVAGAIKRDPFVCSFFFKRGEQDIQQARTALESILHQALSNSDIRKSTTTLISVVSILNPAFGEPPDSGARKPDFLGSLPNLCHAIRNVSELIPTQVFLMIDALDECQDRHEQRLTQLLYDIVKPLPDDSKGCNLRIVFSARDSIDIIQELTPENNGVPVPAVSQSTQFPFKELSILEITASRNWSDLDNFLKHEVRGVLDRRIDQSEGAAFVQFLKSETSRIVNIIHGKARGDFTLARMIIANLQQPSKKSLEQKVQRLPAAIGDIYMASIESLSPDEQDLIVTALKWVVWSTAAVTVFEVSDHYREIYKPAQNGKKGDDATAQRDASSDSLYGQEIMDILRKNPHKDPEVKDIIYHLENAGRDFFRLDRDTWLLNVDISVREWIQDSVSSNSIASGSRGFTRYRDDDGTTIFKFRLTRKSFDTSGYQQ</sequence>
<name>A0AAV9VC15_9PEZI</name>
<dbReference type="InterPro" id="IPR056884">
    <property type="entry name" value="NPHP3-like_N"/>
</dbReference>
<gene>
    <name evidence="4" type="ORF">TWF696_000154</name>
</gene>
<dbReference type="EMBL" id="JAVHNQ010000001">
    <property type="protein sequence ID" value="KAK6358982.1"/>
    <property type="molecule type" value="Genomic_DNA"/>
</dbReference>
<evidence type="ECO:0000256" key="1">
    <source>
        <dbReference type="ARBA" id="ARBA00022737"/>
    </source>
</evidence>
<protein>
    <recommendedName>
        <fullName evidence="3">Nephrocystin 3-like N-terminal domain-containing protein</fullName>
    </recommendedName>
</protein>
<evidence type="ECO:0000259" key="3">
    <source>
        <dbReference type="Pfam" id="PF24883"/>
    </source>
</evidence>
<evidence type="ECO:0000256" key="2">
    <source>
        <dbReference type="SAM" id="MobiDB-lite"/>
    </source>
</evidence>
<organism evidence="4 5">
    <name type="scientific">Orbilia brochopaga</name>
    <dbReference type="NCBI Taxonomy" id="3140254"/>
    <lineage>
        <taxon>Eukaryota</taxon>
        <taxon>Fungi</taxon>
        <taxon>Dikarya</taxon>
        <taxon>Ascomycota</taxon>
        <taxon>Pezizomycotina</taxon>
        <taxon>Orbiliomycetes</taxon>
        <taxon>Orbiliales</taxon>
        <taxon>Orbiliaceae</taxon>
        <taxon>Orbilia</taxon>
    </lineage>
</organism>
<feature type="compositionally biased region" description="Basic and acidic residues" evidence="2">
    <location>
        <begin position="1"/>
        <end position="16"/>
    </location>
</feature>
<dbReference type="Proteomes" id="UP001375240">
    <property type="component" value="Unassembled WGS sequence"/>
</dbReference>
<comment type="caution">
    <text evidence="4">The sequence shown here is derived from an EMBL/GenBank/DDBJ whole genome shotgun (WGS) entry which is preliminary data.</text>
</comment>
<proteinExistence type="predicted"/>
<reference evidence="4 5" key="1">
    <citation type="submission" date="2019-10" db="EMBL/GenBank/DDBJ databases">
        <authorList>
            <person name="Palmer J.M."/>
        </authorList>
    </citation>
    <scope>NUCLEOTIDE SEQUENCE [LARGE SCALE GENOMIC DNA]</scope>
    <source>
        <strain evidence="4 5">TWF696</strain>
    </source>
</reference>
<dbReference type="Pfam" id="PF24883">
    <property type="entry name" value="NPHP3_N"/>
    <property type="match status" value="1"/>
</dbReference>
<evidence type="ECO:0000313" key="4">
    <source>
        <dbReference type="EMBL" id="KAK6358982.1"/>
    </source>
</evidence>